<feature type="transmembrane region" description="Helical" evidence="1">
    <location>
        <begin position="78"/>
        <end position="100"/>
    </location>
</feature>
<proteinExistence type="predicted"/>
<reference evidence="2 3" key="1">
    <citation type="submission" date="2021-02" db="EMBL/GenBank/DDBJ databases">
        <authorList>
            <person name="Vanwijnsberghe S."/>
        </authorList>
    </citation>
    <scope>NUCLEOTIDE SEQUENCE [LARGE SCALE GENOMIC DNA]</scope>
    <source>
        <strain evidence="2 3">LMG 31837</strain>
    </source>
</reference>
<gene>
    <name evidence="2" type="ORF">R69888_05734</name>
</gene>
<evidence type="ECO:0000313" key="2">
    <source>
        <dbReference type="EMBL" id="CAE6812853.1"/>
    </source>
</evidence>
<keyword evidence="1" id="KW-0472">Membrane</keyword>
<evidence type="ECO:0008006" key="4">
    <source>
        <dbReference type="Google" id="ProtNLM"/>
    </source>
</evidence>
<dbReference type="RefSeq" id="WP_211615384.1">
    <property type="nucleotide sequence ID" value="NZ_CAJNBK010000024.1"/>
</dbReference>
<feature type="transmembrane region" description="Helical" evidence="1">
    <location>
        <begin position="121"/>
        <end position="146"/>
    </location>
</feature>
<dbReference type="Proteomes" id="UP000672526">
    <property type="component" value="Unassembled WGS sequence"/>
</dbReference>
<evidence type="ECO:0000256" key="1">
    <source>
        <dbReference type="SAM" id="Phobius"/>
    </source>
</evidence>
<keyword evidence="1" id="KW-1133">Transmembrane helix</keyword>
<accession>A0ABN7MPX7</accession>
<name>A0ABN7MPX7_9BURK</name>
<keyword evidence="1" id="KW-0812">Transmembrane</keyword>
<dbReference type="EMBL" id="CAJNBK010000024">
    <property type="protein sequence ID" value="CAE6812853.1"/>
    <property type="molecule type" value="Genomic_DNA"/>
</dbReference>
<organism evidence="2 3">
    <name type="scientific">Paraburkholderia haematera</name>
    <dbReference type="NCBI Taxonomy" id="2793077"/>
    <lineage>
        <taxon>Bacteria</taxon>
        <taxon>Pseudomonadati</taxon>
        <taxon>Pseudomonadota</taxon>
        <taxon>Betaproteobacteria</taxon>
        <taxon>Burkholderiales</taxon>
        <taxon>Burkholderiaceae</taxon>
        <taxon>Paraburkholderia</taxon>
    </lineage>
</organism>
<keyword evidence="3" id="KW-1185">Reference proteome</keyword>
<sequence>MNLFFWMLLNLGVPIVGPIFTLALVAPTHGWRVAKALIAASVKDGQLLWCAIGLCAAAVYEAVTALERGRGVVTALESAIAGFCVLAFSCSIVVMSALVYAHHDRAGTSAGNRQKRFVAGALSRVVIGASIFATSVAAVLFAILHICLI</sequence>
<feature type="transmembrane region" description="Helical" evidence="1">
    <location>
        <begin position="47"/>
        <end position="66"/>
    </location>
</feature>
<feature type="transmembrane region" description="Helical" evidence="1">
    <location>
        <begin position="6"/>
        <end position="26"/>
    </location>
</feature>
<protein>
    <recommendedName>
        <fullName evidence="4">DUF4149 domain-containing protein</fullName>
    </recommendedName>
</protein>
<evidence type="ECO:0000313" key="3">
    <source>
        <dbReference type="Proteomes" id="UP000672526"/>
    </source>
</evidence>
<comment type="caution">
    <text evidence="2">The sequence shown here is derived from an EMBL/GenBank/DDBJ whole genome shotgun (WGS) entry which is preliminary data.</text>
</comment>